<dbReference type="Pfam" id="PF16170">
    <property type="entry name" value="DUF4873"/>
    <property type="match status" value="1"/>
</dbReference>
<evidence type="ECO:0000259" key="1">
    <source>
        <dbReference type="Pfam" id="PF16170"/>
    </source>
</evidence>
<accession>A0ABW2G267</accession>
<name>A0ABW2G267_9ACTN</name>
<comment type="caution">
    <text evidence="2">The sequence shown here is derived from an EMBL/GenBank/DDBJ whole genome shotgun (WGS) entry which is preliminary data.</text>
</comment>
<dbReference type="InterPro" id="IPR032371">
    <property type="entry name" value="DUF4873"/>
</dbReference>
<protein>
    <submittedName>
        <fullName evidence="2">DUF4873 domain-containing protein</fullName>
    </submittedName>
</protein>
<evidence type="ECO:0000313" key="2">
    <source>
        <dbReference type="EMBL" id="MFC7183590.1"/>
    </source>
</evidence>
<dbReference type="EMBL" id="JBHTAJ010000073">
    <property type="protein sequence ID" value="MFC7183590.1"/>
    <property type="molecule type" value="Genomic_DNA"/>
</dbReference>
<dbReference type="Proteomes" id="UP001596435">
    <property type="component" value="Unassembled WGS sequence"/>
</dbReference>
<proteinExistence type="predicted"/>
<reference evidence="3" key="1">
    <citation type="journal article" date="2019" name="Int. J. Syst. Evol. Microbiol.">
        <title>The Global Catalogue of Microorganisms (GCM) 10K type strain sequencing project: providing services to taxonomists for standard genome sequencing and annotation.</title>
        <authorList>
            <consortium name="The Broad Institute Genomics Platform"/>
            <consortium name="The Broad Institute Genome Sequencing Center for Infectious Disease"/>
            <person name="Wu L."/>
            <person name="Ma J."/>
        </authorList>
    </citation>
    <scope>NUCLEOTIDE SEQUENCE [LARGE SCALE GENOMIC DNA]</scope>
    <source>
        <strain evidence="3">CGMCC 1.12859</strain>
    </source>
</reference>
<feature type="domain" description="DUF4873" evidence="1">
    <location>
        <begin position="5"/>
        <end position="61"/>
    </location>
</feature>
<evidence type="ECO:0000313" key="3">
    <source>
        <dbReference type="Proteomes" id="UP001596435"/>
    </source>
</evidence>
<sequence length="95" mass="10049">MTSPEYRGPATLLAEGQEIAVRVELSGDVPDYGLASWTGTVEPDDPRAAVGAVRRGRLRLPGGWEGGFAVMRTVLGSSTIWVRGNDPEASPAGWP</sequence>
<gene>
    <name evidence="2" type="ORF">ACFQMG_29010</name>
</gene>
<keyword evidence="3" id="KW-1185">Reference proteome</keyword>
<organism evidence="2 3">
    <name type="scientific">Kitasatospora paranensis</name>
    <dbReference type="NCBI Taxonomy" id="258053"/>
    <lineage>
        <taxon>Bacteria</taxon>
        <taxon>Bacillati</taxon>
        <taxon>Actinomycetota</taxon>
        <taxon>Actinomycetes</taxon>
        <taxon>Kitasatosporales</taxon>
        <taxon>Streptomycetaceae</taxon>
        <taxon>Kitasatospora</taxon>
    </lineage>
</organism>
<dbReference type="RefSeq" id="WP_345704816.1">
    <property type="nucleotide sequence ID" value="NZ_BAABKV010000001.1"/>
</dbReference>